<accession>A0A2Z5G5J3</accession>
<comment type="pathway">
    <text evidence="8">Aminoacyl-tRNA biosynthesis; selenocysteinyl-tRNA(Sec) biosynthesis; selenocysteinyl-tRNA(Sec) from L-seryl-tRNA(Sec) (bacterial route): step 1/1.</text>
</comment>
<evidence type="ECO:0000256" key="8">
    <source>
        <dbReference type="HAMAP-Rule" id="MF_00423"/>
    </source>
</evidence>
<keyword evidence="4 8" id="KW-0663">Pyridoxal phosphate</keyword>
<comment type="function">
    <text evidence="8">Converts seryl-tRNA(Sec) to selenocysteinyl-tRNA(Sec) required for selenoprotein biosynthesis.</text>
</comment>
<dbReference type="GO" id="GO:0001717">
    <property type="term" value="P:conversion of seryl-tRNAsec to selenocys-tRNAsec"/>
    <property type="evidence" value="ECO:0007669"/>
    <property type="project" value="UniProtKB-UniRule"/>
</dbReference>
<dbReference type="KEGG" id="abas:ACPOL_4791"/>
<dbReference type="AlphaFoldDB" id="A0A2Z5G5J3"/>
<evidence type="ECO:0000313" key="12">
    <source>
        <dbReference type="Proteomes" id="UP000253606"/>
    </source>
</evidence>
<dbReference type="InterPro" id="IPR025862">
    <property type="entry name" value="SelA_trans_N_dom"/>
</dbReference>
<evidence type="ECO:0000256" key="4">
    <source>
        <dbReference type="ARBA" id="ARBA00022898"/>
    </source>
</evidence>
<organism evidence="11 12">
    <name type="scientific">Acidisarcina polymorpha</name>
    <dbReference type="NCBI Taxonomy" id="2211140"/>
    <lineage>
        <taxon>Bacteria</taxon>
        <taxon>Pseudomonadati</taxon>
        <taxon>Acidobacteriota</taxon>
        <taxon>Terriglobia</taxon>
        <taxon>Terriglobales</taxon>
        <taxon>Acidobacteriaceae</taxon>
        <taxon>Acidisarcina</taxon>
    </lineage>
</organism>
<dbReference type="UniPathway" id="UPA00906">
    <property type="reaction ID" value="UER00896"/>
</dbReference>
<dbReference type="GO" id="GO:0004125">
    <property type="term" value="F:L-seryl-tRNA(Sec) selenium transferase activity"/>
    <property type="evidence" value="ECO:0007669"/>
    <property type="project" value="UniProtKB-UniRule"/>
</dbReference>
<keyword evidence="12" id="KW-1185">Reference proteome</keyword>
<dbReference type="NCBIfam" id="TIGR00474">
    <property type="entry name" value="selA"/>
    <property type="match status" value="1"/>
</dbReference>
<evidence type="ECO:0000256" key="6">
    <source>
        <dbReference type="ARBA" id="ARBA00023266"/>
    </source>
</evidence>
<dbReference type="RefSeq" id="WP_114208917.1">
    <property type="nucleotide sequence ID" value="NZ_CP030840.1"/>
</dbReference>
<dbReference type="InterPro" id="IPR004534">
    <property type="entry name" value="SelA_trans"/>
</dbReference>
<dbReference type="PANTHER" id="PTHR32328">
    <property type="entry name" value="L-SERYL-TRNA(SEC) SELENIUM TRANSFERASE"/>
    <property type="match status" value="1"/>
</dbReference>
<dbReference type="PANTHER" id="PTHR32328:SF0">
    <property type="entry name" value="L-SERYL-TRNA(SEC) SELENIUM TRANSFERASE"/>
    <property type="match status" value="1"/>
</dbReference>
<dbReference type="OrthoDB" id="9787096at2"/>
<dbReference type="Proteomes" id="UP000253606">
    <property type="component" value="Chromosome"/>
</dbReference>
<comment type="catalytic activity">
    <reaction evidence="8">
        <text>L-seryl-tRNA(Sec) + selenophosphate + H(+) = L-selenocysteinyl-tRNA(Sec) + phosphate</text>
        <dbReference type="Rhea" id="RHEA:22728"/>
        <dbReference type="Rhea" id="RHEA-COMP:9742"/>
        <dbReference type="Rhea" id="RHEA-COMP:9743"/>
        <dbReference type="ChEBI" id="CHEBI:15378"/>
        <dbReference type="ChEBI" id="CHEBI:16144"/>
        <dbReference type="ChEBI" id="CHEBI:43474"/>
        <dbReference type="ChEBI" id="CHEBI:78533"/>
        <dbReference type="ChEBI" id="CHEBI:78573"/>
        <dbReference type="EC" id="2.9.1.1"/>
    </reaction>
</comment>
<evidence type="ECO:0000256" key="9">
    <source>
        <dbReference type="PIRSR" id="PIRSR618319-50"/>
    </source>
</evidence>
<evidence type="ECO:0000256" key="7">
    <source>
        <dbReference type="ARBA" id="ARBA00044507"/>
    </source>
</evidence>
<name>A0A2Z5G5J3_9BACT</name>
<keyword evidence="3 8" id="KW-0808">Transferase</keyword>
<dbReference type="Pfam" id="PF03841">
    <property type="entry name" value="SelA"/>
    <property type="match status" value="1"/>
</dbReference>
<dbReference type="EMBL" id="CP030840">
    <property type="protein sequence ID" value="AXC14057.1"/>
    <property type="molecule type" value="Genomic_DNA"/>
</dbReference>
<comment type="subcellular location">
    <subcellularLocation>
        <location evidence="8">Cytoplasm</location>
    </subcellularLocation>
</comment>
<proteinExistence type="inferred from homology"/>
<keyword evidence="6 8" id="KW-0711">Selenium</keyword>
<feature type="domain" description="L-seryl-tRNA selenium transferase N-terminal" evidence="10">
    <location>
        <begin position="31"/>
        <end position="68"/>
    </location>
</feature>
<dbReference type="SUPFAM" id="SSF53383">
    <property type="entry name" value="PLP-dependent transferases"/>
    <property type="match status" value="1"/>
</dbReference>
<comment type="similarity">
    <text evidence="7 8">Belongs to the SelA family.</text>
</comment>
<comment type="cofactor">
    <cofactor evidence="1 8 9">
        <name>pyridoxal 5'-phosphate</name>
        <dbReference type="ChEBI" id="CHEBI:597326"/>
    </cofactor>
</comment>
<dbReference type="InterPro" id="IPR015421">
    <property type="entry name" value="PyrdxlP-dep_Trfase_major"/>
</dbReference>
<dbReference type="Gene3D" id="3.40.640.10">
    <property type="entry name" value="Type I PLP-dependent aspartate aminotransferase-like (Major domain)"/>
    <property type="match status" value="1"/>
</dbReference>
<evidence type="ECO:0000259" key="10">
    <source>
        <dbReference type="Pfam" id="PF12390"/>
    </source>
</evidence>
<dbReference type="Gene3D" id="3.90.1150.180">
    <property type="match status" value="1"/>
</dbReference>
<sequence length="507" mass="54995">MQTKQYNQTCSGEAMKTLEQATNGNETNSLYRLLPSIGDLLLTQPFAAMLQSHSHDAVVQAARAVLRRMKEQVTAGKYTHASLTHRLDSLDSDIAAELIQNASYSLRRVINATGVVLHTNLGRSPLSQAAIDHIAEVAKGYSNLELDLESGERSRRDVHAESLLLRLLNLKSGTQEDTPSRRAIVVNNCAAATFLALHSIAEDAEVIISRGELVEIGGGFRIPEILAKSGARLREVGTTNRTRLADYENAITPETGLVLRVHQSNFSMEGFTERPALSDLISLCKSHGVPFFDDQGTGLVMPLDELGIRAEPTLTGSYSLGSDLMAASGDKLLGGPQCGLLIGRADLIERIRKNPLFRAFRVDKLTYAALEATLMDYLLGRQNAIPIMRLLHIPPAELAERCKRLVNQITSAELSAEVVPALSLIGGGTAPSARLDSWAIALRHAAVQPQSLLFALRQLNPPIIARISEERLLLDLRTVEPEFDSSLPSLLTQAARSSVGAREPGAS</sequence>
<reference evidence="11 12" key="1">
    <citation type="journal article" date="2018" name="Front. Microbiol.">
        <title>Hydrolytic Capabilities as a Key to Environmental Success: Chitinolytic and Cellulolytic Acidobacteria From Acidic Sub-arctic Soils and Boreal Peatlands.</title>
        <authorList>
            <person name="Belova S.E."/>
            <person name="Ravin N.V."/>
            <person name="Pankratov T.A."/>
            <person name="Rakitin A.L."/>
            <person name="Ivanova A.A."/>
            <person name="Beletsky A.V."/>
            <person name="Mardanov A.V."/>
            <person name="Sinninghe Damste J.S."/>
            <person name="Dedysh S.N."/>
        </authorList>
    </citation>
    <scope>NUCLEOTIDE SEQUENCE [LARGE SCALE GENOMIC DNA]</scope>
    <source>
        <strain evidence="11 12">SBC82</strain>
    </source>
</reference>
<dbReference type="Pfam" id="PF12390">
    <property type="entry name" value="Se-cys_synth_N"/>
    <property type="match status" value="1"/>
</dbReference>
<evidence type="ECO:0000256" key="1">
    <source>
        <dbReference type="ARBA" id="ARBA00001933"/>
    </source>
</evidence>
<evidence type="ECO:0000313" key="11">
    <source>
        <dbReference type="EMBL" id="AXC14057.1"/>
    </source>
</evidence>
<evidence type="ECO:0000256" key="3">
    <source>
        <dbReference type="ARBA" id="ARBA00022679"/>
    </source>
</evidence>
<protein>
    <recommendedName>
        <fullName evidence="8">L-seryl-tRNA(Sec) selenium transferase</fullName>
        <ecNumber evidence="8">2.9.1.1</ecNumber>
    </recommendedName>
    <alternativeName>
        <fullName evidence="8">Selenocysteine synthase</fullName>
        <shortName evidence="8">Sec synthase</shortName>
    </alternativeName>
    <alternativeName>
        <fullName evidence="8">Selenocysteinyl-tRNA(Sec) synthase</fullName>
    </alternativeName>
</protein>
<dbReference type="GO" id="GO:0005737">
    <property type="term" value="C:cytoplasm"/>
    <property type="evidence" value="ECO:0007669"/>
    <property type="project" value="UniProtKB-SubCell"/>
</dbReference>
<gene>
    <name evidence="8" type="primary">selA</name>
    <name evidence="11" type="ORF">ACPOL_4791</name>
</gene>
<dbReference type="HAMAP" id="MF_00423">
    <property type="entry name" value="SelA"/>
    <property type="match status" value="1"/>
</dbReference>
<dbReference type="InterPro" id="IPR015424">
    <property type="entry name" value="PyrdxlP-dep_Trfase"/>
</dbReference>
<dbReference type="EC" id="2.9.1.1" evidence="8"/>
<dbReference type="InterPro" id="IPR018319">
    <property type="entry name" value="SelA-like"/>
</dbReference>
<dbReference type="GO" id="GO:0001514">
    <property type="term" value="P:selenocysteine incorporation"/>
    <property type="evidence" value="ECO:0007669"/>
    <property type="project" value="UniProtKB-UniRule"/>
</dbReference>
<evidence type="ECO:0000256" key="2">
    <source>
        <dbReference type="ARBA" id="ARBA00022490"/>
    </source>
</evidence>
<evidence type="ECO:0000256" key="5">
    <source>
        <dbReference type="ARBA" id="ARBA00022917"/>
    </source>
</evidence>
<feature type="modified residue" description="N6-(pyridoxal phosphate)lysine" evidence="8 9">
    <location>
        <position position="331"/>
    </location>
</feature>
<keyword evidence="5 8" id="KW-0648">Protein biosynthesis</keyword>
<keyword evidence="2 8" id="KW-0963">Cytoplasm</keyword>